<dbReference type="GO" id="GO:0004674">
    <property type="term" value="F:protein serine/threonine kinase activity"/>
    <property type="evidence" value="ECO:0007669"/>
    <property type="project" value="UniProtKB-KW"/>
</dbReference>
<dbReference type="SUPFAM" id="SSF56112">
    <property type="entry name" value="Protein kinase-like (PK-like)"/>
    <property type="match status" value="1"/>
</dbReference>
<evidence type="ECO:0000256" key="6">
    <source>
        <dbReference type="ARBA" id="ARBA00022840"/>
    </source>
</evidence>
<dbReference type="GO" id="GO:0005524">
    <property type="term" value="F:ATP binding"/>
    <property type="evidence" value="ECO:0007669"/>
    <property type="project" value="UniProtKB-KW"/>
</dbReference>
<keyword evidence="6" id="KW-0067">ATP-binding</keyword>
<dbReference type="InterPro" id="IPR000719">
    <property type="entry name" value="Prot_kinase_dom"/>
</dbReference>
<evidence type="ECO:0000313" key="10">
    <source>
        <dbReference type="Proteomes" id="UP001187192"/>
    </source>
</evidence>
<protein>
    <recommendedName>
        <fullName evidence="8">Protein kinase domain-containing protein</fullName>
    </recommendedName>
</protein>
<comment type="caution">
    <text evidence="9">The sequence shown here is derived from an EMBL/GenBank/DDBJ whole genome shotgun (WGS) entry which is preliminary data.</text>
</comment>
<comment type="similarity">
    <text evidence="1">Belongs to the protein kinase superfamily. CAMK Ser/Thr protein kinase family. CaMK subfamily.</text>
</comment>
<dbReference type="AlphaFoldDB" id="A0AA88DZV0"/>
<dbReference type="InterPro" id="IPR050205">
    <property type="entry name" value="CDPK_Ser/Thr_kinases"/>
</dbReference>
<keyword evidence="5" id="KW-0418">Kinase</keyword>
<reference evidence="9" key="1">
    <citation type="submission" date="2023-07" db="EMBL/GenBank/DDBJ databases">
        <title>draft genome sequence of fig (Ficus carica).</title>
        <authorList>
            <person name="Takahashi T."/>
            <person name="Nishimura K."/>
        </authorList>
    </citation>
    <scope>NUCLEOTIDE SEQUENCE</scope>
</reference>
<dbReference type="PROSITE" id="PS50011">
    <property type="entry name" value="PROTEIN_KINASE_DOM"/>
    <property type="match status" value="1"/>
</dbReference>
<proteinExistence type="inferred from homology"/>
<keyword evidence="2" id="KW-0723">Serine/threonine-protein kinase</keyword>
<keyword evidence="3" id="KW-0808">Transferase</keyword>
<organism evidence="9 10">
    <name type="scientific">Ficus carica</name>
    <name type="common">Common fig</name>
    <dbReference type="NCBI Taxonomy" id="3494"/>
    <lineage>
        <taxon>Eukaryota</taxon>
        <taxon>Viridiplantae</taxon>
        <taxon>Streptophyta</taxon>
        <taxon>Embryophyta</taxon>
        <taxon>Tracheophyta</taxon>
        <taxon>Spermatophyta</taxon>
        <taxon>Magnoliopsida</taxon>
        <taxon>eudicotyledons</taxon>
        <taxon>Gunneridae</taxon>
        <taxon>Pentapetalae</taxon>
        <taxon>rosids</taxon>
        <taxon>fabids</taxon>
        <taxon>Rosales</taxon>
        <taxon>Moraceae</taxon>
        <taxon>Ficeae</taxon>
        <taxon>Ficus</taxon>
    </lineage>
</organism>
<evidence type="ECO:0000259" key="8">
    <source>
        <dbReference type="PROSITE" id="PS50011"/>
    </source>
</evidence>
<feature type="region of interest" description="Disordered" evidence="7">
    <location>
        <begin position="143"/>
        <end position="165"/>
    </location>
</feature>
<accession>A0AA88DZV0</accession>
<evidence type="ECO:0000256" key="3">
    <source>
        <dbReference type="ARBA" id="ARBA00022679"/>
    </source>
</evidence>
<dbReference type="Proteomes" id="UP001187192">
    <property type="component" value="Unassembled WGS sequence"/>
</dbReference>
<evidence type="ECO:0000256" key="5">
    <source>
        <dbReference type="ARBA" id="ARBA00022777"/>
    </source>
</evidence>
<evidence type="ECO:0000256" key="2">
    <source>
        <dbReference type="ARBA" id="ARBA00022527"/>
    </source>
</evidence>
<keyword evidence="10" id="KW-1185">Reference proteome</keyword>
<dbReference type="InterPro" id="IPR011009">
    <property type="entry name" value="Kinase-like_dom_sf"/>
</dbReference>
<dbReference type="Pfam" id="PF00069">
    <property type="entry name" value="Pkinase"/>
    <property type="match status" value="1"/>
</dbReference>
<dbReference type="EMBL" id="BTGU01000213">
    <property type="protein sequence ID" value="GMN65124.1"/>
    <property type="molecule type" value="Genomic_DNA"/>
</dbReference>
<dbReference type="PANTHER" id="PTHR24349">
    <property type="entry name" value="SERINE/THREONINE-PROTEIN KINASE"/>
    <property type="match status" value="1"/>
</dbReference>
<feature type="domain" description="Protein kinase" evidence="8">
    <location>
        <begin position="1"/>
        <end position="98"/>
    </location>
</feature>
<evidence type="ECO:0000256" key="1">
    <source>
        <dbReference type="ARBA" id="ARBA00005354"/>
    </source>
</evidence>
<evidence type="ECO:0000256" key="7">
    <source>
        <dbReference type="SAM" id="MobiDB-lite"/>
    </source>
</evidence>
<evidence type="ECO:0000313" key="9">
    <source>
        <dbReference type="EMBL" id="GMN65124.1"/>
    </source>
</evidence>
<dbReference type="Gene3D" id="1.10.510.10">
    <property type="entry name" value="Transferase(Phosphotransferase) domain 1"/>
    <property type="match status" value="1"/>
</dbReference>
<name>A0AA88DZV0_FICCA</name>
<evidence type="ECO:0000256" key="4">
    <source>
        <dbReference type="ARBA" id="ARBA00022741"/>
    </source>
</evidence>
<keyword evidence="4" id="KW-0547">Nucleotide-binding</keyword>
<sequence length="199" mass="22757">MYTIVWYVIRQISKAPEMKKNRYGKEIDIWAAGAILCRLLTSKYLRHEATDQNGLDNWINEKLSGKSDAAKDLLKKMLKLDPKQKITAPEALGTEPEIISSSCHRPCHALVTVLIPCQSLVNTISILSQLFCSHHLDPVVATVTSRSTRGGRKRERERERQRGKAWHKPPLHVVLVELARSPPSRSRKMRRRHRGIVKL</sequence>
<gene>
    <name evidence="9" type="ORF">TIFTF001_034193</name>
</gene>